<dbReference type="Proteomes" id="UP000334019">
    <property type="component" value="Chromosome"/>
</dbReference>
<dbReference type="GO" id="GO:0005886">
    <property type="term" value="C:plasma membrane"/>
    <property type="evidence" value="ECO:0007669"/>
    <property type="project" value="UniProtKB-SubCell"/>
</dbReference>
<keyword evidence="5" id="KW-1133">Transmembrane helix</keyword>
<proteinExistence type="inferred from homology"/>
<sequence>MIRRLAVVGLMTFIWVGLWGDVSVANVLSGIVVSLVALAITPIDHPPIRGALRPLPALGYAGYYVRQLLVANAVVAWEVVTPHNRDNEGIIAVPYPPSVSPTVLTLIVNSIGLTPGTVVVDIAEDPCVLYVHVLHLDDRERSRDELLELERRAVRAFGSDAACEEMAGLLRRRHEEVA</sequence>
<keyword evidence="8" id="KW-1185">Reference proteome</keyword>
<evidence type="ECO:0000256" key="4">
    <source>
        <dbReference type="ARBA" id="ARBA00022692"/>
    </source>
</evidence>
<name>A0A5Q2RQE5_9ACTN</name>
<evidence type="ECO:0000313" key="7">
    <source>
        <dbReference type="EMBL" id="QGG96120.1"/>
    </source>
</evidence>
<dbReference type="PANTHER" id="PTHR34584">
    <property type="entry name" value="NA(+)/H(+) ANTIPORTER SUBUNIT E1"/>
    <property type="match status" value="1"/>
</dbReference>
<evidence type="ECO:0000256" key="5">
    <source>
        <dbReference type="ARBA" id="ARBA00022989"/>
    </source>
</evidence>
<dbReference type="InterPro" id="IPR002758">
    <property type="entry name" value="Cation_antiport_E"/>
</dbReference>
<dbReference type="PIRSF" id="PIRSF019239">
    <property type="entry name" value="MrpE"/>
    <property type="match status" value="1"/>
</dbReference>
<dbReference type="KEGG" id="atq:GH723_13990"/>
<evidence type="ECO:0000256" key="2">
    <source>
        <dbReference type="ARBA" id="ARBA00006228"/>
    </source>
</evidence>
<evidence type="ECO:0000256" key="3">
    <source>
        <dbReference type="ARBA" id="ARBA00022475"/>
    </source>
</evidence>
<accession>A0A5Q2RQE5</accession>
<dbReference type="PANTHER" id="PTHR34584:SF1">
    <property type="entry name" value="NA(+)_H(+) ANTIPORTER SUBUNIT E1"/>
    <property type="match status" value="1"/>
</dbReference>
<reference evidence="7 8" key="1">
    <citation type="submission" date="2019-11" db="EMBL/GenBank/DDBJ databases">
        <authorList>
            <person name="He Y."/>
        </authorList>
    </citation>
    <scope>NUCLEOTIDE SEQUENCE [LARGE SCALE GENOMIC DNA]</scope>
    <source>
        <strain evidence="7 8">SCSIO 58843</strain>
    </source>
</reference>
<comment type="subcellular location">
    <subcellularLocation>
        <location evidence="1">Cell membrane</location>
        <topology evidence="1">Multi-pass membrane protein</topology>
    </subcellularLocation>
</comment>
<evidence type="ECO:0000256" key="6">
    <source>
        <dbReference type="ARBA" id="ARBA00023136"/>
    </source>
</evidence>
<dbReference type="GO" id="GO:0008324">
    <property type="term" value="F:monoatomic cation transmembrane transporter activity"/>
    <property type="evidence" value="ECO:0007669"/>
    <property type="project" value="InterPro"/>
</dbReference>
<keyword evidence="6" id="KW-0472">Membrane</keyword>
<dbReference type="Pfam" id="PF01899">
    <property type="entry name" value="MNHE"/>
    <property type="match status" value="1"/>
</dbReference>
<dbReference type="AlphaFoldDB" id="A0A5Q2RQE5"/>
<organism evidence="7 8">
    <name type="scientific">Actinomarinicola tropica</name>
    <dbReference type="NCBI Taxonomy" id="2789776"/>
    <lineage>
        <taxon>Bacteria</taxon>
        <taxon>Bacillati</taxon>
        <taxon>Actinomycetota</taxon>
        <taxon>Acidimicrobiia</taxon>
        <taxon>Acidimicrobiales</taxon>
        <taxon>Iamiaceae</taxon>
        <taxon>Actinomarinicola</taxon>
    </lineage>
</organism>
<evidence type="ECO:0000256" key="1">
    <source>
        <dbReference type="ARBA" id="ARBA00004651"/>
    </source>
</evidence>
<keyword evidence="4" id="KW-0812">Transmembrane</keyword>
<dbReference type="EMBL" id="CP045851">
    <property type="protein sequence ID" value="QGG96120.1"/>
    <property type="molecule type" value="Genomic_DNA"/>
</dbReference>
<protein>
    <submittedName>
        <fullName evidence="7">Na+/H+ antiporter subunit E</fullName>
    </submittedName>
</protein>
<comment type="similarity">
    <text evidence="2">Belongs to the CPA3 antiporters (TC 2.A.63) subunit E family.</text>
</comment>
<dbReference type="RefSeq" id="WP_153760226.1">
    <property type="nucleotide sequence ID" value="NZ_CP045851.1"/>
</dbReference>
<keyword evidence="3" id="KW-1003">Cell membrane</keyword>
<gene>
    <name evidence="7" type="ORF">GH723_13990</name>
</gene>
<evidence type="ECO:0000313" key="8">
    <source>
        <dbReference type="Proteomes" id="UP000334019"/>
    </source>
</evidence>